<dbReference type="InterPro" id="IPR015897">
    <property type="entry name" value="CHK_kinase-like"/>
</dbReference>
<dbReference type="GeneID" id="27684977"/>
<dbReference type="Gene3D" id="3.90.1200.10">
    <property type="match status" value="1"/>
</dbReference>
<keyword evidence="3" id="KW-1185">Reference proteome</keyword>
<dbReference type="InterPro" id="IPR004119">
    <property type="entry name" value="EcKL"/>
</dbReference>
<protein>
    <recommendedName>
        <fullName evidence="1">CHK kinase-like domain-containing protein</fullName>
    </recommendedName>
</protein>
<dbReference type="SUPFAM" id="SSF56112">
    <property type="entry name" value="Protein kinase-like (PK-like)"/>
    <property type="match status" value="1"/>
</dbReference>
<dbReference type="InterPro" id="IPR011009">
    <property type="entry name" value="Kinase-like_dom_sf"/>
</dbReference>
<dbReference type="PANTHER" id="PTHR11012:SF30">
    <property type="entry name" value="PROTEIN KINASE-LIKE DOMAIN-CONTAINING"/>
    <property type="match status" value="1"/>
</dbReference>
<proteinExistence type="predicted"/>
<dbReference type="STRING" id="645134.A0A0L0HSG8"/>
<gene>
    <name evidence="2" type="ORF">SPPG_01305</name>
</gene>
<evidence type="ECO:0000313" key="3">
    <source>
        <dbReference type="Proteomes" id="UP000053201"/>
    </source>
</evidence>
<dbReference type="VEuPathDB" id="FungiDB:SPPG_01305"/>
<organism evidence="2 3">
    <name type="scientific">Spizellomyces punctatus (strain DAOM BR117)</name>
    <dbReference type="NCBI Taxonomy" id="645134"/>
    <lineage>
        <taxon>Eukaryota</taxon>
        <taxon>Fungi</taxon>
        <taxon>Fungi incertae sedis</taxon>
        <taxon>Chytridiomycota</taxon>
        <taxon>Chytridiomycota incertae sedis</taxon>
        <taxon>Chytridiomycetes</taxon>
        <taxon>Spizellomycetales</taxon>
        <taxon>Spizellomycetaceae</taxon>
        <taxon>Spizellomyces</taxon>
    </lineage>
</organism>
<sequence>MCCTMRREAHLTLVNEGFPFNMSTDLLKKHLPAGTRIVKVKQIASLWAGYGSILRVSVQPVSRTDPTSYMVKSVAVPDTDLEDVGHVRKLTSYRVEGVFYSKPEFATAVIQADKDVTLPLPLFVKADDQSTSLVEEFSLFIIMSDLSQALPIEQGSLSICLAKSALRWLAGFHAHFWGSEPVDGGDDERAIYPSGVWKQGGYWHLSTRLDEFKAIENNKRWTPFKQAAESIASLLRGQSSETSALPDHAGKRCFRTLLHGDPKAENILFAAEKSLNDPTPACGFYDFQYTGYGYGAVDVAYFLATSVDSDIVETRLDELLDFYYKELVKKLTLRGMTAQAEDYTPAILRTHFEWALVDWVRFMAGWGTWGNARWAEKTAKEVLATMGFT</sequence>
<dbReference type="OrthoDB" id="411145at2759"/>
<name>A0A0L0HSG8_SPIPD</name>
<dbReference type="PANTHER" id="PTHR11012">
    <property type="entry name" value="PROTEIN KINASE-LIKE DOMAIN-CONTAINING"/>
    <property type="match status" value="1"/>
</dbReference>
<dbReference type="Pfam" id="PF02958">
    <property type="entry name" value="EcKL"/>
    <property type="match status" value="1"/>
</dbReference>
<reference evidence="2 3" key="1">
    <citation type="submission" date="2009-08" db="EMBL/GenBank/DDBJ databases">
        <title>The Genome Sequence of Spizellomyces punctatus strain DAOM BR117.</title>
        <authorList>
            <consortium name="The Broad Institute Genome Sequencing Platform"/>
            <person name="Russ C."/>
            <person name="Cuomo C."/>
            <person name="Shea T."/>
            <person name="Young S.K."/>
            <person name="Zeng Q."/>
            <person name="Koehrsen M."/>
            <person name="Haas B."/>
            <person name="Borodovsky M."/>
            <person name="Guigo R."/>
            <person name="Alvarado L."/>
            <person name="Berlin A."/>
            <person name="Bochicchio J."/>
            <person name="Borenstein D."/>
            <person name="Chapman S."/>
            <person name="Chen Z."/>
            <person name="Engels R."/>
            <person name="Freedman E."/>
            <person name="Gellesch M."/>
            <person name="Goldberg J."/>
            <person name="Griggs A."/>
            <person name="Gujja S."/>
            <person name="Heiman D."/>
            <person name="Hepburn T."/>
            <person name="Howarth C."/>
            <person name="Jen D."/>
            <person name="Larson L."/>
            <person name="Lewis B."/>
            <person name="Mehta T."/>
            <person name="Park D."/>
            <person name="Pearson M."/>
            <person name="Roberts A."/>
            <person name="Saif S."/>
            <person name="Shenoy N."/>
            <person name="Sisk P."/>
            <person name="Stolte C."/>
            <person name="Sykes S."/>
            <person name="Thomson T."/>
            <person name="Walk T."/>
            <person name="White J."/>
            <person name="Yandava C."/>
            <person name="Burger G."/>
            <person name="Gray M.W."/>
            <person name="Holland P.W.H."/>
            <person name="King N."/>
            <person name="Lang F.B.F."/>
            <person name="Roger A.J."/>
            <person name="Ruiz-Trillo I."/>
            <person name="Lander E."/>
            <person name="Nusbaum C."/>
        </authorList>
    </citation>
    <scope>NUCLEOTIDE SEQUENCE [LARGE SCALE GENOMIC DNA]</scope>
    <source>
        <strain evidence="2 3">DAOM BR117</strain>
    </source>
</reference>
<accession>A0A0L0HSG8</accession>
<feature type="domain" description="CHK kinase-like" evidence="1">
    <location>
        <begin position="141"/>
        <end position="333"/>
    </location>
</feature>
<dbReference type="AlphaFoldDB" id="A0A0L0HSG8"/>
<dbReference type="EMBL" id="KQ257451">
    <property type="protein sequence ID" value="KND03850.1"/>
    <property type="molecule type" value="Genomic_DNA"/>
</dbReference>
<dbReference type="eggNOG" id="ENOG502S072">
    <property type="taxonomic scope" value="Eukaryota"/>
</dbReference>
<dbReference type="RefSeq" id="XP_016611889.1">
    <property type="nucleotide sequence ID" value="XM_016749627.1"/>
</dbReference>
<evidence type="ECO:0000313" key="2">
    <source>
        <dbReference type="EMBL" id="KND03850.1"/>
    </source>
</evidence>
<dbReference type="Proteomes" id="UP000053201">
    <property type="component" value="Unassembled WGS sequence"/>
</dbReference>
<dbReference type="SMART" id="SM00587">
    <property type="entry name" value="CHK"/>
    <property type="match status" value="1"/>
</dbReference>
<dbReference type="OMA" id="HPRGWNT"/>
<dbReference type="InParanoid" id="A0A0L0HSG8"/>
<evidence type="ECO:0000259" key="1">
    <source>
        <dbReference type="SMART" id="SM00587"/>
    </source>
</evidence>